<evidence type="ECO:0000313" key="7">
    <source>
        <dbReference type="Proteomes" id="UP000193920"/>
    </source>
</evidence>
<evidence type="ECO:0000313" key="6">
    <source>
        <dbReference type="EMBL" id="ORY45420.1"/>
    </source>
</evidence>
<comment type="caution">
    <text evidence="6">The sequence shown here is derived from an EMBL/GenBank/DDBJ whole genome shotgun (WGS) entry which is preliminary data.</text>
</comment>
<evidence type="ECO:0000256" key="4">
    <source>
        <dbReference type="SAM" id="MobiDB-lite"/>
    </source>
</evidence>
<organism evidence="6 7">
    <name type="scientific">Neocallimastix californiae</name>
    <dbReference type="NCBI Taxonomy" id="1754190"/>
    <lineage>
        <taxon>Eukaryota</taxon>
        <taxon>Fungi</taxon>
        <taxon>Fungi incertae sedis</taxon>
        <taxon>Chytridiomycota</taxon>
        <taxon>Chytridiomycota incertae sedis</taxon>
        <taxon>Neocallimastigomycetes</taxon>
        <taxon>Neocallimastigales</taxon>
        <taxon>Neocallimastigaceae</taxon>
        <taxon>Neocallimastix</taxon>
    </lineage>
</organism>
<proteinExistence type="inferred from homology"/>
<evidence type="ECO:0000256" key="3">
    <source>
        <dbReference type="RuleBase" id="RU003616"/>
    </source>
</evidence>
<feature type="region of interest" description="Disordered" evidence="4">
    <location>
        <begin position="136"/>
        <end position="162"/>
    </location>
</feature>
<dbReference type="CDD" id="cd06464">
    <property type="entry name" value="ACD_sHsps-like"/>
    <property type="match status" value="1"/>
</dbReference>
<dbReference type="InterPro" id="IPR008978">
    <property type="entry name" value="HSP20-like_chaperone"/>
</dbReference>
<evidence type="ECO:0000259" key="5">
    <source>
        <dbReference type="PROSITE" id="PS01031"/>
    </source>
</evidence>
<dbReference type="Proteomes" id="UP000193920">
    <property type="component" value="Unassembled WGS sequence"/>
</dbReference>
<feature type="domain" description="SHSP" evidence="5">
    <location>
        <begin position="63"/>
        <end position="220"/>
    </location>
</feature>
<sequence length="220" mass="26350">MALYLYEQPLEDFIFDSGDDDDIFGEDPFDYSLTSRSKYHSMDHPYNSFEKQLSKVFDQKDFELFDDISSDINIREDKNKYYIRAYLPGITKDQINIDISDDRILTISGEKESHYNNYNNRDQDYDSSEDYRYFNEEDESEMSEYDDPQYNNNNKKKKNKDNDYSMMECSYKQFEESINIPEDANLKTLKAKMRNGVLKIVINKYKQRTPKNKSHNIQIQ</sequence>
<dbReference type="Pfam" id="PF00011">
    <property type="entry name" value="HSP20"/>
    <property type="match status" value="2"/>
</dbReference>
<gene>
    <name evidence="6" type="ORF">LY90DRAFT_20248</name>
</gene>
<accession>A0A1Y2CEC9</accession>
<dbReference type="AlphaFoldDB" id="A0A1Y2CEC9"/>
<keyword evidence="7" id="KW-1185">Reference proteome</keyword>
<evidence type="ECO:0000256" key="1">
    <source>
        <dbReference type="ARBA" id="ARBA00023016"/>
    </source>
</evidence>
<dbReference type="PROSITE" id="PS01031">
    <property type="entry name" value="SHSP"/>
    <property type="match status" value="1"/>
</dbReference>
<dbReference type="PANTHER" id="PTHR11527">
    <property type="entry name" value="HEAT-SHOCK PROTEIN 20 FAMILY MEMBER"/>
    <property type="match status" value="1"/>
</dbReference>
<dbReference type="OrthoDB" id="1431247at2759"/>
<protein>
    <submittedName>
        <fullName evidence="6">HSP20-like chaperone</fullName>
    </submittedName>
</protein>
<evidence type="ECO:0000256" key="2">
    <source>
        <dbReference type="PROSITE-ProRule" id="PRU00285"/>
    </source>
</evidence>
<dbReference type="InterPro" id="IPR002068">
    <property type="entry name" value="A-crystallin/Hsp20_dom"/>
</dbReference>
<dbReference type="SUPFAM" id="SSF49764">
    <property type="entry name" value="HSP20-like chaperones"/>
    <property type="match status" value="1"/>
</dbReference>
<feature type="compositionally biased region" description="Acidic residues" evidence="4">
    <location>
        <begin position="136"/>
        <end position="147"/>
    </location>
</feature>
<dbReference type="EMBL" id="MCOG01000111">
    <property type="protein sequence ID" value="ORY45420.1"/>
    <property type="molecule type" value="Genomic_DNA"/>
</dbReference>
<reference evidence="6 7" key="1">
    <citation type="submission" date="2016-08" db="EMBL/GenBank/DDBJ databases">
        <title>A Parts List for Fungal Cellulosomes Revealed by Comparative Genomics.</title>
        <authorList>
            <consortium name="DOE Joint Genome Institute"/>
            <person name="Haitjema C.H."/>
            <person name="Gilmore S.P."/>
            <person name="Henske J.K."/>
            <person name="Solomon K.V."/>
            <person name="De Groot R."/>
            <person name="Kuo A."/>
            <person name="Mondo S.J."/>
            <person name="Salamov A.A."/>
            <person name="Labutti K."/>
            <person name="Zhao Z."/>
            <person name="Chiniquy J."/>
            <person name="Barry K."/>
            <person name="Brewer H.M."/>
            <person name="Purvine S.O."/>
            <person name="Wright A.T."/>
            <person name="Boxma B."/>
            <person name="Van Alen T."/>
            <person name="Hackstein J.H."/>
            <person name="Baker S.E."/>
            <person name="Grigoriev I.V."/>
            <person name="O'Malley M.A."/>
        </authorList>
    </citation>
    <scope>NUCLEOTIDE SEQUENCE [LARGE SCALE GENOMIC DNA]</scope>
    <source>
        <strain evidence="6 7">G1</strain>
    </source>
</reference>
<keyword evidence="1" id="KW-0346">Stress response</keyword>
<dbReference type="InterPro" id="IPR031107">
    <property type="entry name" value="Small_HSP"/>
</dbReference>
<name>A0A1Y2CEC9_9FUNG</name>
<comment type="similarity">
    <text evidence="2 3">Belongs to the small heat shock protein (HSP20) family.</text>
</comment>
<dbReference type="Gene3D" id="2.60.40.790">
    <property type="match status" value="1"/>
</dbReference>